<gene>
    <name evidence="2" type="ORF">BBA_06207</name>
</gene>
<evidence type="ECO:0000313" key="2">
    <source>
        <dbReference type="EMBL" id="EJP65032.1"/>
    </source>
</evidence>
<dbReference type="InParanoid" id="J4UKY2"/>
<organism evidence="2 3">
    <name type="scientific">Beauveria bassiana (strain ARSEF 2860)</name>
    <name type="common">White muscardine disease fungus</name>
    <name type="synonym">Tritirachium shiotae</name>
    <dbReference type="NCBI Taxonomy" id="655819"/>
    <lineage>
        <taxon>Eukaryota</taxon>
        <taxon>Fungi</taxon>
        <taxon>Dikarya</taxon>
        <taxon>Ascomycota</taxon>
        <taxon>Pezizomycotina</taxon>
        <taxon>Sordariomycetes</taxon>
        <taxon>Hypocreomycetidae</taxon>
        <taxon>Hypocreales</taxon>
        <taxon>Cordycipitaceae</taxon>
        <taxon>Beauveria</taxon>
    </lineage>
</organism>
<name>J4UKY2_BEAB2</name>
<protein>
    <submittedName>
        <fullName evidence="2">Uncharacterized protein</fullName>
    </submittedName>
</protein>
<reference evidence="2 3" key="1">
    <citation type="journal article" date="2012" name="Sci. Rep.">
        <title>Genomic perspectives on the evolution of fungal entomopathogenicity in Beauveria bassiana.</title>
        <authorList>
            <person name="Xiao G."/>
            <person name="Ying S.H."/>
            <person name="Zheng P."/>
            <person name="Wang Z.L."/>
            <person name="Zhang S."/>
            <person name="Xie X.Q."/>
            <person name="Shang Y."/>
            <person name="St Leger R.J."/>
            <person name="Zhao G.P."/>
            <person name="Wang C."/>
            <person name="Feng M.G."/>
        </authorList>
    </citation>
    <scope>NUCLEOTIDE SEQUENCE [LARGE SCALE GENOMIC DNA]</scope>
    <source>
        <strain evidence="2 3">ARSEF 2860</strain>
    </source>
</reference>
<dbReference type="GeneID" id="19889219"/>
<feature type="signal peptide" evidence="1">
    <location>
        <begin position="1"/>
        <end position="16"/>
    </location>
</feature>
<keyword evidence="1" id="KW-0732">Signal</keyword>
<dbReference type="AlphaFoldDB" id="J4UKY2"/>
<dbReference type="HOGENOM" id="CLU_850154_0_0_1"/>
<dbReference type="Gene3D" id="2.170.15.10">
    <property type="entry name" value="Proaerolysin, chain A, domain 3"/>
    <property type="match status" value="1"/>
</dbReference>
<dbReference type="SUPFAM" id="SSF56973">
    <property type="entry name" value="Aerolisin/ETX pore-forming domain"/>
    <property type="match status" value="1"/>
</dbReference>
<dbReference type="Proteomes" id="UP000002762">
    <property type="component" value="Unassembled WGS sequence"/>
</dbReference>
<dbReference type="OrthoDB" id="4928074at2759"/>
<evidence type="ECO:0000313" key="3">
    <source>
        <dbReference type="Proteomes" id="UP000002762"/>
    </source>
</evidence>
<proteinExistence type="predicted"/>
<dbReference type="EMBL" id="JH725166">
    <property type="protein sequence ID" value="EJP65032.1"/>
    <property type="molecule type" value="Genomic_DNA"/>
</dbReference>
<sequence>MKIATAFAILATSATAHPVEERAEENKAEIYAHNVLHKLEMLSWDKSQPPKYETGKDWQYTCAPILMGNLFGSSADQVQFWEKNSILTDRPVKTEAFYLSVVDATSVHTGSEGTGSVETAQSTTNTKTETKGWNIGAKVTGNFGKKDVAAGVVELSGQYSESTTLTNTETTTVTFKGPCPPAHECRIETWTFHLNIDATVSRELGYQVWSISNGMLGERPLCLMEEKFRICDQFTSRYDANCAKDGSFGLLEPTKNVHLTVPIREANGIQAMSRLVLVQEPLSLKKARDESVPANMGTKETIQKAIEQGTKFEFLN</sequence>
<feature type="chain" id="PRO_5003781228" evidence="1">
    <location>
        <begin position="17"/>
        <end position="316"/>
    </location>
</feature>
<accession>J4UKY2</accession>
<keyword evidence="3" id="KW-1185">Reference proteome</keyword>
<dbReference type="RefSeq" id="XP_008599526.1">
    <property type="nucleotide sequence ID" value="XM_008601304.1"/>
</dbReference>
<evidence type="ECO:0000256" key="1">
    <source>
        <dbReference type="SAM" id="SignalP"/>
    </source>
</evidence>